<evidence type="ECO:0000256" key="1">
    <source>
        <dbReference type="SAM" id="Phobius"/>
    </source>
</evidence>
<keyword evidence="3" id="KW-1185">Reference proteome</keyword>
<dbReference type="Proteomes" id="UP000243799">
    <property type="component" value="Unassembled WGS sequence"/>
</dbReference>
<reference evidence="3" key="1">
    <citation type="submission" date="2016-10" db="EMBL/GenBank/DDBJ databases">
        <authorList>
            <person name="Varghese N."/>
            <person name="Submissions S."/>
        </authorList>
    </citation>
    <scope>NUCLEOTIDE SEQUENCE [LARGE SCALE GENOMIC DNA]</scope>
    <source>
        <strain evidence="3">CGMCC 4.3568</strain>
    </source>
</reference>
<proteinExistence type="predicted"/>
<sequence length="41" mass="4290">MLIDALIEIALTVLVLAALAITCAVLLSIRPPKPPPPGTQR</sequence>
<keyword evidence="1" id="KW-0812">Transmembrane</keyword>
<dbReference type="RefSeq" id="WP_281245718.1">
    <property type="nucleotide sequence ID" value="NZ_FOKG01000011.1"/>
</dbReference>
<protein>
    <submittedName>
        <fullName evidence="2">Uncharacterized protein</fullName>
    </submittedName>
</protein>
<accession>A0A1I1AYV5</accession>
<gene>
    <name evidence="2" type="ORF">SAMN05216266_11176</name>
</gene>
<evidence type="ECO:0000313" key="2">
    <source>
        <dbReference type="EMBL" id="SFB43254.1"/>
    </source>
</evidence>
<organism evidence="2 3">
    <name type="scientific">Amycolatopsis marina</name>
    <dbReference type="NCBI Taxonomy" id="490629"/>
    <lineage>
        <taxon>Bacteria</taxon>
        <taxon>Bacillati</taxon>
        <taxon>Actinomycetota</taxon>
        <taxon>Actinomycetes</taxon>
        <taxon>Pseudonocardiales</taxon>
        <taxon>Pseudonocardiaceae</taxon>
        <taxon>Amycolatopsis</taxon>
    </lineage>
</organism>
<keyword evidence="1" id="KW-1133">Transmembrane helix</keyword>
<dbReference type="AlphaFoldDB" id="A0A1I1AYV5"/>
<dbReference type="EMBL" id="FOKG01000011">
    <property type="protein sequence ID" value="SFB43254.1"/>
    <property type="molecule type" value="Genomic_DNA"/>
</dbReference>
<keyword evidence="1" id="KW-0472">Membrane</keyword>
<feature type="transmembrane region" description="Helical" evidence="1">
    <location>
        <begin position="6"/>
        <end position="27"/>
    </location>
</feature>
<name>A0A1I1AYV5_9PSEU</name>
<evidence type="ECO:0000313" key="3">
    <source>
        <dbReference type="Proteomes" id="UP000243799"/>
    </source>
</evidence>